<sequence length="107" mass="12025">MEASFDASIESLSSWNSAVALNDEINQWSWNQIYEDIAAFDSSVNQQMELPAVWGLESWLLDIDHEPFSFGNGNPQIEQEITSFAGHCESSNPLEQHLANPALDSFY</sequence>
<dbReference type="Proteomes" id="UP000008311">
    <property type="component" value="Unassembled WGS sequence"/>
</dbReference>
<evidence type="ECO:0000313" key="1">
    <source>
        <dbReference type="EMBL" id="EEF48452.1"/>
    </source>
</evidence>
<reference evidence="2" key="1">
    <citation type="journal article" date="2010" name="Nat. Biotechnol.">
        <title>Draft genome sequence of the oilseed species Ricinus communis.</title>
        <authorList>
            <person name="Chan A.P."/>
            <person name="Crabtree J."/>
            <person name="Zhao Q."/>
            <person name="Lorenzi H."/>
            <person name="Orvis J."/>
            <person name="Puiu D."/>
            <person name="Melake-Berhan A."/>
            <person name="Jones K.M."/>
            <person name="Redman J."/>
            <person name="Chen G."/>
            <person name="Cahoon E.B."/>
            <person name="Gedil M."/>
            <person name="Stanke M."/>
            <person name="Haas B.J."/>
            <person name="Wortman J.R."/>
            <person name="Fraser-Liggett C.M."/>
            <person name="Ravel J."/>
            <person name="Rabinowicz P.D."/>
        </authorList>
    </citation>
    <scope>NUCLEOTIDE SEQUENCE [LARGE SCALE GENOMIC DNA]</scope>
    <source>
        <strain evidence="2">cv. Hale</strain>
    </source>
</reference>
<keyword evidence="2" id="KW-1185">Reference proteome</keyword>
<proteinExistence type="predicted"/>
<evidence type="ECO:0000313" key="2">
    <source>
        <dbReference type="Proteomes" id="UP000008311"/>
    </source>
</evidence>
<dbReference type="EMBL" id="EQ973783">
    <property type="protein sequence ID" value="EEF48452.1"/>
    <property type="molecule type" value="Genomic_DNA"/>
</dbReference>
<name>B9RJF0_RICCO</name>
<gene>
    <name evidence="1" type="ORF">RCOM_1033670</name>
</gene>
<dbReference type="AlphaFoldDB" id="B9RJF0"/>
<protein>
    <submittedName>
        <fullName evidence="1">Uncharacterized protein</fullName>
    </submittedName>
</protein>
<accession>B9RJF0</accession>
<dbReference type="InParanoid" id="B9RJF0"/>
<organism evidence="1 2">
    <name type="scientific">Ricinus communis</name>
    <name type="common">Castor bean</name>
    <dbReference type="NCBI Taxonomy" id="3988"/>
    <lineage>
        <taxon>Eukaryota</taxon>
        <taxon>Viridiplantae</taxon>
        <taxon>Streptophyta</taxon>
        <taxon>Embryophyta</taxon>
        <taxon>Tracheophyta</taxon>
        <taxon>Spermatophyta</taxon>
        <taxon>Magnoliopsida</taxon>
        <taxon>eudicotyledons</taxon>
        <taxon>Gunneridae</taxon>
        <taxon>Pentapetalae</taxon>
        <taxon>rosids</taxon>
        <taxon>fabids</taxon>
        <taxon>Malpighiales</taxon>
        <taxon>Euphorbiaceae</taxon>
        <taxon>Acalyphoideae</taxon>
        <taxon>Acalypheae</taxon>
        <taxon>Ricinus</taxon>
    </lineage>
</organism>
<dbReference type="STRING" id="3988.B9RJF0"/>